<organism evidence="3 4">
    <name type="scientific">Neoarthrinium moseri</name>
    <dbReference type="NCBI Taxonomy" id="1658444"/>
    <lineage>
        <taxon>Eukaryota</taxon>
        <taxon>Fungi</taxon>
        <taxon>Dikarya</taxon>
        <taxon>Ascomycota</taxon>
        <taxon>Pezizomycotina</taxon>
        <taxon>Sordariomycetes</taxon>
        <taxon>Xylariomycetidae</taxon>
        <taxon>Amphisphaeriales</taxon>
        <taxon>Apiosporaceae</taxon>
        <taxon>Neoarthrinium</taxon>
    </lineage>
</organism>
<dbReference type="Proteomes" id="UP000829685">
    <property type="component" value="Unassembled WGS sequence"/>
</dbReference>
<feature type="transmembrane region" description="Helical" evidence="2">
    <location>
        <begin position="437"/>
        <end position="459"/>
    </location>
</feature>
<dbReference type="AlphaFoldDB" id="A0A9P9WDP1"/>
<keyword evidence="2" id="KW-0812">Transmembrane</keyword>
<dbReference type="PANTHER" id="PTHR39466">
    <property type="entry name" value="RGS DOMAIN-CONTAINING PROTEIN"/>
    <property type="match status" value="1"/>
</dbReference>
<gene>
    <name evidence="3" type="ORF">JX265_010670</name>
</gene>
<feature type="transmembrane region" description="Helical" evidence="2">
    <location>
        <begin position="271"/>
        <end position="293"/>
    </location>
</feature>
<reference evidence="3" key="1">
    <citation type="submission" date="2021-03" db="EMBL/GenBank/DDBJ databases">
        <title>Revisited historic fungal species revealed as producer of novel bioactive compounds through whole genome sequencing and comparative genomics.</title>
        <authorList>
            <person name="Vignolle G.A."/>
            <person name="Hochenegger N."/>
            <person name="Mach R.L."/>
            <person name="Mach-Aigner A.R."/>
            <person name="Javad Rahimi M."/>
            <person name="Salim K.A."/>
            <person name="Chan C.M."/>
            <person name="Lim L.B.L."/>
            <person name="Cai F."/>
            <person name="Druzhinina I.S."/>
            <person name="U'Ren J.M."/>
            <person name="Derntl C."/>
        </authorList>
    </citation>
    <scope>NUCLEOTIDE SEQUENCE</scope>
    <source>
        <strain evidence="3">TUCIM 5799</strain>
    </source>
</reference>
<keyword evidence="4" id="KW-1185">Reference proteome</keyword>
<feature type="compositionally biased region" description="Polar residues" evidence="1">
    <location>
        <begin position="159"/>
        <end position="170"/>
    </location>
</feature>
<feature type="compositionally biased region" description="Low complexity" evidence="1">
    <location>
        <begin position="171"/>
        <end position="190"/>
    </location>
</feature>
<evidence type="ECO:0000313" key="4">
    <source>
        <dbReference type="Proteomes" id="UP000829685"/>
    </source>
</evidence>
<evidence type="ECO:0008006" key="5">
    <source>
        <dbReference type="Google" id="ProtNLM"/>
    </source>
</evidence>
<dbReference type="PANTHER" id="PTHR39466:SF1">
    <property type="entry name" value="RGS DOMAIN-CONTAINING PROTEIN"/>
    <property type="match status" value="1"/>
</dbReference>
<dbReference type="Gene3D" id="1.10.167.10">
    <property type="entry name" value="Regulator of G-protein Signalling 4, domain 2"/>
    <property type="match status" value="1"/>
</dbReference>
<feature type="transmembrane region" description="Helical" evidence="2">
    <location>
        <begin position="305"/>
        <end position="326"/>
    </location>
</feature>
<evidence type="ECO:0000256" key="2">
    <source>
        <dbReference type="SAM" id="Phobius"/>
    </source>
</evidence>
<keyword evidence="2" id="KW-1133">Transmembrane helix</keyword>
<dbReference type="InterPro" id="IPR044926">
    <property type="entry name" value="RGS_subdomain_2"/>
</dbReference>
<protein>
    <recommendedName>
        <fullName evidence="5">RGS domain-containing protein</fullName>
    </recommendedName>
</protein>
<evidence type="ECO:0000256" key="1">
    <source>
        <dbReference type="SAM" id="MobiDB-lite"/>
    </source>
</evidence>
<feature type="region of interest" description="Disordered" evidence="1">
    <location>
        <begin position="353"/>
        <end position="384"/>
    </location>
</feature>
<sequence>MSLLFYRRPDYLSRSRNRPELAESLCASYLEVAEATKSKIPTNLSFEEIVKNNTLPPCSLNDFMDYLMYVEYNAECLQFFLWYCDYVERWSKLPQEERDSSPMIPSNKGAVNRRKHARTNSYTEKTERFNRILAILEKSPKHDSTVSKPVGRKSRRNDSVSTNYSWPRPTSSSGASHSSSDSSRHSSASSKTQPFRDEISRVVRHYISTGGPRQLNLTHQDRTACIDAVHQTTHPSALLPAFAAAEAILRGQCHPNFIKWSIANSNRPRVVFVRGLAATLILLGFVLDALLVLSGLNPLLRLTAAPLWCAGLSFLIASRHGLCIILHCNYKRNLRPWEQFSDDDVGSVSDMDEKAEALEDDSKEDVHRHKRTGTNLSVGSSRTDPLRKQSLQSFGAPNTFDAEPWVGLYHEKPLWKRVFDVSVMTQNKHLRAIQDRIVFKAILGGSFLALAMAAGSIFIPSADLF</sequence>
<keyword evidence="2" id="KW-0472">Membrane</keyword>
<dbReference type="EMBL" id="JAFIMR010000036">
    <property type="protein sequence ID" value="KAI1858577.1"/>
    <property type="molecule type" value="Genomic_DNA"/>
</dbReference>
<feature type="region of interest" description="Disordered" evidence="1">
    <location>
        <begin position="95"/>
        <end position="123"/>
    </location>
</feature>
<comment type="caution">
    <text evidence="3">The sequence shown here is derived from an EMBL/GenBank/DDBJ whole genome shotgun (WGS) entry which is preliminary data.</text>
</comment>
<name>A0A9P9WDP1_9PEZI</name>
<accession>A0A9P9WDP1</accession>
<evidence type="ECO:0000313" key="3">
    <source>
        <dbReference type="EMBL" id="KAI1858577.1"/>
    </source>
</evidence>
<dbReference type="SUPFAM" id="SSF48097">
    <property type="entry name" value="Regulator of G-protein signaling, RGS"/>
    <property type="match status" value="1"/>
</dbReference>
<proteinExistence type="predicted"/>
<feature type="region of interest" description="Disordered" evidence="1">
    <location>
        <begin position="140"/>
        <end position="195"/>
    </location>
</feature>
<feature type="compositionally biased region" description="Polar residues" evidence="1">
    <location>
        <begin position="373"/>
        <end position="384"/>
    </location>
</feature>
<dbReference type="InterPro" id="IPR036305">
    <property type="entry name" value="RGS_sf"/>
</dbReference>